<dbReference type="PANTHER" id="PTHR18895">
    <property type="entry name" value="HEMK METHYLTRANSFERASE"/>
    <property type="match status" value="1"/>
</dbReference>
<dbReference type="Pfam" id="PF17827">
    <property type="entry name" value="PrmC_N"/>
    <property type="match status" value="1"/>
</dbReference>
<comment type="function">
    <text evidence="5">Methylates the class 1 translation termination release factors RF1/PrfA and RF2/PrfB on the glutamine residue of the universally conserved GGQ motif.</text>
</comment>
<dbReference type="GO" id="GO:0102559">
    <property type="term" value="F:peptide chain release factor N(5)-glutamine methyltransferase activity"/>
    <property type="evidence" value="ECO:0007669"/>
    <property type="project" value="UniProtKB-EC"/>
</dbReference>
<dbReference type="Gene3D" id="3.40.50.150">
    <property type="entry name" value="Vaccinia Virus protein VP39"/>
    <property type="match status" value="1"/>
</dbReference>
<dbReference type="Pfam" id="PF05175">
    <property type="entry name" value="MTS"/>
    <property type="match status" value="1"/>
</dbReference>
<dbReference type="HAMAP" id="MF_02126">
    <property type="entry name" value="RF_methyltr_PrmC"/>
    <property type="match status" value="1"/>
</dbReference>
<feature type="domain" description="Release factor glutamine methyltransferase N-terminal" evidence="7">
    <location>
        <begin position="9"/>
        <end position="77"/>
    </location>
</feature>
<comment type="similarity">
    <text evidence="5">Belongs to the protein N5-glutamine methyltransferase family. PrmC subfamily.</text>
</comment>
<dbReference type="SUPFAM" id="SSF53335">
    <property type="entry name" value="S-adenosyl-L-methionine-dependent methyltransferases"/>
    <property type="match status" value="1"/>
</dbReference>
<dbReference type="PANTHER" id="PTHR18895:SF74">
    <property type="entry name" value="MTRF1L RELEASE FACTOR GLUTAMINE METHYLTRANSFERASE"/>
    <property type="match status" value="1"/>
</dbReference>
<gene>
    <name evidence="5 8" type="primary">prmC</name>
    <name evidence="8" type="ORF">QWZ12_19070</name>
</gene>
<evidence type="ECO:0000259" key="7">
    <source>
        <dbReference type="Pfam" id="PF17827"/>
    </source>
</evidence>
<dbReference type="NCBIfam" id="TIGR00536">
    <property type="entry name" value="hemK_fam"/>
    <property type="match status" value="1"/>
</dbReference>
<evidence type="ECO:0000313" key="9">
    <source>
        <dbReference type="Proteomes" id="UP001224644"/>
    </source>
</evidence>
<dbReference type="InterPro" id="IPR040758">
    <property type="entry name" value="PrmC_N"/>
</dbReference>
<keyword evidence="1 5" id="KW-0489">Methyltransferase</keyword>
<feature type="domain" description="Methyltransferase small" evidence="6">
    <location>
        <begin position="107"/>
        <end position="193"/>
    </location>
</feature>
<feature type="binding site" evidence="5">
    <location>
        <position position="146"/>
    </location>
    <ligand>
        <name>S-adenosyl-L-methionine</name>
        <dbReference type="ChEBI" id="CHEBI:59789"/>
    </ligand>
</feature>
<evidence type="ECO:0000313" key="8">
    <source>
        <dbReference type="EMBL" id="MDN3592701.1"/>
    </source>
</evidence>
<dbReference type="EMBL" id="JAUFPX010000018">
    <property type="protein sequence ID" value="MDN3592701.1"/>
    <property type="molecule type" value="Genomic_DNA"/>
</dbReference>
<proteinExistence type="inferred from homology"/>
<keyword evidence="2 5" id="KW-0808">Transferase</keyword>
<dbReference type="InterPro" id="IPR029063">
    <property type="entry name" value="SAM-dependent_MTases_sf"/>
</dbReference>
<keyword evidence="3 5" id="KW-0949">S-adenosyl-L-methionine</keyword>
<evidence type="ECO:0000259" key="6">
    <source>
        <dbReference type="Pfam" id="PF05175"/>
    </source>
</evidence>
<dbReference type="CDD" id="cd02440">
    <property type="entry name" value="AdoMet_MTases"/>
    <property type="match status" value="1"/>
</dbReference>
<organism evidence="8 9">
    <name type="scientific">Methylobacterium adhaesivum</name>
    <dbReference type="NCBI Taxonomy" id="333297"/>
    <lineage>
        <taxon>Bacteria</taxon>
        <taxon>Pseudomonadati</taxon>
        <taxon>Pseudomonadota</taxon>
        <taxon>Alphaproteobacteria</taxon>
        <taxon>Hyphomicrobiales</taxon>
        <taxon>Methylobacteriaceae</taxon>
        <taxon>Methylobacterium</taxon>
    </lineage>
</organism>
<dbReference type="Gene3D" id="1.10.8.10">
    <property type="entry name" value="DNA helicase RuvA subunit, C-terminal domain"/>
    <property type="match status" value="1"/>
</dbReference>
<reference evidence="9" key="1">
    <citation type="journal article" date="2019" name="Int. J. Syst. Evol. Microbiol.">
        <title>The Global Catalogue of Microorganisms (GCM) 10K type strain sequencing project: providing services to taxonomists for standard genome sequencing and annotation.</title>
        <authorList>
            <consortium name="The Broad Institute Genomics Platform"/>
            <consortium name="The Broad Institute Genome Sequencing Center for Infectious Disease"/>
            <person name="Wu L."/>
            <person name="Ma J."/>
        </authorList>
    </citation>
    <scope>NUCLEOTIDE SEQUENCE [LARGE SCALE GENOMIC DNA]</scope>
    <source>
        <strain evidence="9">CECT 7069</strain>
    </source>
</reference>
<comment type="catalytic activity">
    <reaction evidence="4 5">
        <text>L-glutaminyl-[peptide chain release factor] + S-adenosyl-L-methionine = N(5)-methyl-L-glutaminyl-[peptide chain release factor] + S-adenosyl-L-homocysteine + H(+)</text>
        <dbReference type="Rhea" id="RHEA:42896"/>
        <dbReference type="Rhea" id="RHEA-COMP:10271"/>
        <dbReference type="Rhea" id="RHEA-COMP:10272"/>
        <dbReference type="ChEBI" id="CHEBI:15378"/>
        <dbReference type="ChEBI" id="CHEBI:30011"/>
        <dbReference type="ChEBI" id="CHEBI:57856"/>
        <dbReference type="ChEBI" id="CHEBI:59789"/>
        <dbReference type="ChEBI" id="CHEBI:61891"/>
        <dbReference type="EC" id="2.1.1.297"/>
    </reaction>
</comment>
<dbReference type="InterPro" id="IPR007848">
    <property type="entry name" value="Small_mtfrase_dom"/>
</dbReference>
<name>A0ABT8BN20_9HYPH</name>
<keyword evidence="9" id="KW-1185">Reference proteome</keyword>
<evidence type="ECO:0000256" key="5">
    <source>
        <dbReference type="HAMAP-Rule" id="MF_02126"/>
    </source>
</evidence>
<dbReference type="GO" id="GO:0032259">
    <property type="term" value="P:methylation"/>
    <property type="evidence" value="ECO:0007669"/>
    <property type="project" value="UniProtKB-KW"/>
</dbReference>
<dbReference type="NCBIfam" id="TIGR03534">
    <property type="entry name" value="RF_mod_PrmC"/>
    <property type="match status" value="1"/>
</dbReference>
<evidence type="ECO:0000256" key="1">
    <source>
        <dbReference type="ARBA" id="ARBA00022603"/>
    </source>
</evidence>
<dbReference type="InterPro" id="IPR019874">
    <property type="entry name" value="RF_methyltr_PrmC"/>
</dbReference>
<accession>A0ABT8BN20</accession>
<dbReference type="RefSeq" id="WP_238221798.1">
    <property type="nucleotide sequence ID" value="NZ_BPQD01000002.1"/>
</dbReference>
<dbReference type="EC" id="2.1.1.297" evidence="5"/>
<evidence type="ECO:0000256" key="4">
    <source>
        <dbReference type="ARBA" id="ARBA00048391"/>
    </source>
</evidence>
<protein>
    <recommendedName>
        <fullName evidence="5">Release factor glutamine methyltransferase</fullName>
        <shortName evidence="5">RF MTase</shortName>
        <ecNumber evidence="5">2.1.1.297</ecNumber>
    </recommendedName>
    <alternativeName>
        <fullName evidence="5">N5-glutamine methyltransferase PrmC</fullName>
    </alternativeName>
    <alternativeName>
        <fullName evidence="5">Protein-(glutamine-N5) MTase PrmC</fullName>
    </alternativeName>
    <alternativeName>
        <fullName evidence="5">Protein-glutamine N-methyltransferase PrmC</fullName>
    </alternativeName>
</protein>
<dbReference type="InterPro" id="IPR004556">
    <property type="entry name" value="HemK-like"/>
</dbReference>
<dbReference type="PROSITE" id="PS00092">
    <property type="entry name" value="N6_MTASE"/>
    <property type="match status" value="1"/>
</dbReference>
<comment type="caution">
    <text evidence="8">The sequence shown here is derived from an EMBL/GenBank/DDBJ whole genome shotgun (WGS) entry which is preliminary data.</text>
</comment>
<feature type="binding site" evidence="5">
    <location>
        <begin position="189"/>
        <end position="192"/>
    </location>
    <ligand>
        <name>substrate</name>
    </ligand>
</feature>
<evidence type="ECO:0000256" key="3">
    <source>
        <dbReference type="ARBA" id="ARBA00022691"/>
    </source>
</evidence>
<dbReference type="Proteomes" id="UP001224644">
    <property type="component" value="Unassembled WGS sequence"/>
</dbReference>
<feature type="binding site" evidence="5">
    <location>
        <position position="189"/>
    </location>
    <ligand>
        <name>S-adenosyl-L-methionine</name>
        <dbReference type="ChEBI" id="CHEBI:59789"/>
    </ligand>
</feature>
<evidence type="ECO:0000256" key="2">
    <source>
        <dbReference type="ARBA" id="ARBA00022679"/>
    </source>
</evidence>
<dbReference type="InterPro" id="IPR002052">
    <property type="entry name" value="DNA_methylase_N6_adenine_CS"/>
</dbReference>
<sequence>MRPTTTRAEALRQVTQRLAAAGIGDNDARFLVLDVLHLTGTDLILGGAEPLGAPGAASLSRAVDRRLAGEPVARIVGAWEFWGLPFGLSPDTLVPRADTETLVEAALARLPERTRATTLLDLGTGSGCILVALLRECPRAFGIGLDRSEAALVQARANARANGVGERAAFVRTDWSAGLAGAFDLIVSNPPYIPAATIATLAPEVRCHDPMAALDGGADGLDAYRRILAEVASGPVRLAAGGTLLFEVGHDQAAAVLDLGRQAGLVPGGITHDLAGHARVVTFMGFRATS</sequence>
<feature type="binding site" evidence="5">
    <location>
        <begin position="123"/>
        <end position="127"/>
    </location>
    <ligand>
        <name>S-adenosyl-L-methionine</name>
        <dbReference type="ChEBI" id="CHEBI:59789"/>
    </ligand>
</feature>
<feature type="binding site" evidence="5">
    <location>
        <position position="175"/>
    </location>
    <ligand>
        <name>S-adenosyl-L-methionine</name>
        <dbReference type="ChEBI" id="CHEBI:59789"/>
    </ligand>
</feature>
<dbReference type="InterPro" id="IPR050320">
    <property type="entry name" value="N5-glutamine_MTase"/>
</dbReference>